<reference evidence="8 9" key="1">
    <citation type="journal article" date="2023" name="G3 (Bethesda)">
        <title>A chromosome-level genome assembly of Zasmidium syzygii isolated from banana leaves.</title>
        <authorList>
            <person name="van Westerhoven A.C."/>
            <person name="Mehrabi R."/>
            <person name="Talebi R."/>
            <person name="Steentjes M.B.F."/>
            <person name="Corcolon B."/>
            <person name="Chong P.A."/>
            <person name="Kema G.H.J."/>
            <person name="Seidl M.F."/>
        </authorList>
    </citation>
    <scope>NUCLEOTIDE SEQUENCE [LARGE SCALE GENOMIC DNA]</scope>
    <source>
        <strain evidence="8 9">P124</strain>
    </source>
</reference>
<evidence type="ECO:0000256" key="5">
    <source>
        <dbReference type="ARBA" id="ARBA00023274"/>
    </source>
</evidence>
<dbReference type="EMBL" id="JAXOVC010000015">
    <property type="protein sequence ID" value="KAK4493697.1"/>
    <property type="molecule type" value="Genomic_DNA"/>
</dbReference>
<evidence type="ECO:0000256" key="6">
    <source>
        <dbReference type="ARBA" id="ARBA00035183"/>
    </source>
</evidence>
<keyword evidence="5" id="KW-0687">Ribonucleoprotein</keyword>
<accession>A0ABR0DWZ1</accession>
<keyword evidence="3" id="KW-0689">Ribosomal protein</keyword>
<protein>
    <recommendedName>
        <fullName evidence="6">Large ribosomal subunit protein mL50</fullName>
    </recommendedName>
</protein>
<sequence length="369" mass="41999">MRNVRAASQALRLAGESPRQQYVCRACLAQASRQFHTSPKSLAEEPWWKRMRESVFGSEKSKKAEQSREDKRQKKLEDVAQRPKGELEQRTGARGVDYVVAEVVDTYTHKDYVSSQTWDGLEMIGSEEWVRKRADMGEQYKGFLARKQTQLTNSQWQRLLHHITVEVLTLKKAGHNVMNVCNPRNDGDIPQIANVTIQVKDGKPTLKYENGVDQQSVLSAIDPTPEAPVDEKSLQQELRNATTSSTELPENIQWMAFGLNPTEKLAILKRAMQLTGKRIPDPAISNVRTLTDLYNALKIKEKPKKLAQDPKLDQLKSMGNVQVHATRRTPVHKDKELGRWKLIEDELKIRNLPVFGTNYAGAKLNVVKR</sequence>
<proteinExistence type="inferred from homology"/>
<dbReference type="Proteomes" id="UP001305779">
    <property type="component" value="Unassembled WGS sequence"/>
</dbReference>
<comment type="similarity">
    <text evidence="2">Belongs to the mitochondrion-specific ribosomal protein mL50 family.</text>
</comment>
<evidence type="ECO:0000313" key="8">
    <source>
        <dbReference type="EMBL" id="KAK4493697.1"/>
    </source>
</evidence>
<comment type="caution">
    <text evidence="8">The sequence shown here is derived from an EMBL/GenBank/DDBJ whole genome shotgun (WGS) entry which is preliminary data.</text>
</comment>
<evidence type="ECO:0000256" key="7">
    <source>
        <dbReference type="SAM" id="MobiDB-lite"/>
    </source>
</evidence>
<evidence type="ECO:0000256" key="4">
    <source>
        <dbReference type="ARBA" id="ARBA00023128"/>
    </source>
</evidence>
<keyword evidence="9" id="KW-1185">Reference proteome</keyword>
<dbReference type="InterPro" id="IPR018305">
    <property type="entry name" value="Ribosomal_m50"/>
</dbReference>
<organism evidence="8 9">
    <name type="scientific">Zasmidium cellare</name>
    <name type="common">Wine cellar mold</name>
    <name type="synonym">Racodium cellare</name>
    <dbReference type="NCBI Taxonomy" id="395010"/>
    <lineage>
        <taxon>Eukaryota</taxon>
        <taxon>Fungi</taxon>
        <taxon>Dikarya</taxon>
        <taxon>Ascomycota</taxon>
        <taxon>Pezizomycotina</taxon>
        <taxon>Dothideomycetes</taxon>
        <taxon>Dothideomycetidae</taxon>
        <taxon>Mycosphaerellales</taxon>
        <taxon>Mycosphaerellaceae</taxon>
        <taxon>Zasmidium</taxon>
    </lineage>
</organism>
<comment type="subcellular location">
    <subcellularLocation>
        <location evidence="1">Mitochondrion</location>
    </subcellularLocation>
</comment>
<evidence type="ECO:0000256" key="3">
    <source>
        <dbReference type="ARBA" id="ARBA00022980"/>
    </source>
</evidence>
<evidence type="ECO:0000313" key="9">
    <source>
        <dbReference type="Proteomes" id="UP001305779"/>
    </source>
</evidence>
<evidence type="ECO:0000256" key="1">
    <source>
        <dbReference type="ARBA" id="ARBA00004173"/>
    </source>
</evidence>
<name>A0ABR0DWZ1_ZASCE</name>
<keyword evidence="4" id="KW-0496">Mitochondrion</keyword>
<feature type="region of interest" description="Disordered" evidence="7">
    <location>
        <begin position="58"/>
        <end position="90"/>
    </location>
</feature>
<evidence type="ECO:0000256" key="2">
    <source>
        <dbReference type="ARBA" id="ARBA00008860"/>
    </source>
</evidence>
<dbReference type="Pfam" id="PF10501">
    <property type="entry name" value="Ribosomal_L50"/>
    <property type="match status" value="1"/>
</dbReference>
<gene>
    <name evidence="8" type="ORF">PRZ48_014882</name>
</gene>